<dbReference type="EMBL" id="CP130318">
    <property type="protein sequence ID" value="WNQ13919.1"/>
    <property type="molecule type" value="Genomic_DNA"/>
</dbReference>
<dbReference type="RefSeq" id="WP_315607700.1">
    <property type="nucleotide sequence ID" value="NZ_CP130318.1"/>
</dbReference>
<dbReference type="Gene3D" id="2.70.98.70">
    <property type="match status" value="1"/>
</dbReference>
<evidence type="ECO:0000313" key="2">
    <source>
        <dbReference type="Proteomes" id="UP001305702"/>
    </source>
</evidence>
<dbReference type="KEGG" id="paun:MJA45_13150"/>
<dbReference type="Gene3D" id="1.50.10.100">
    <property type="entry name" value="Chondroitin AC/alginate lyase"/>
    <property type="match status" value="1"/>
</dbReference>
<evidence type="ECO:0000313" key="1">
    <source>
        <dbReference type="EMBL" id="WNQ13919.1"/>
    </source>
</evidence>
<dbReference type="Proteomes" id="UP001305702">
    <property type="component" value="Chromosome"/>
</dbReference>
<reference evidence="1 2" key="1">
    <citation type="submission" date="2022-02" db="EMBL/GenBank/DDBJ databases">
        <title>Paenibacillus sp. MBLB1776 Whole Genome Shotgun Sequencing.</title>
        <authorList>
            <person name="Hwang C.Y."/>
            <person name="Cho E.-S."/>
            <person name="Seo M.-J."/>
        </authorList>
    </citation>
    <scope>NUCLEOTIDE SEQUENCE [LARGE SCALE GENOMIC DNA]</scope>
    <source>
        <strain evidence="1 2">MBLB1776</strain>
    </source>
</reference>
<proteinExistence type="predicted"/>
<name>A0AA96RK31_9BACL</name>
<accession>A0AA96RK31</accession>
<keyword evidence="2" id="KW-1185">Reference proteome</keyword>
<sequence>MNRQAYVEYIQAAVLEGRRQYERSIENWRQSFDPDRFLGMYIPPGNIPIQAQTEGFLYQITGEREYGEQAKRMLLAIEEFKSIIPESIVSRHPEYANGIPSFETMFQGTHYIQGYLSIKGSDLVNEEETRQIEDSIRSAIHGMLHFPEWGAHNRSMLRVHALSLAITALGETDETREWARLRDVLAEESFGRWSIEDSELYLPLWLISCIVYAEHTGREEEYYAKPQTKYYFDYITQAITPYGQIPDFGDSHYNCNWYLWYACLQKGASRYRCGQMKYAAERIQEYAARQIEGPPSVFLAAYYSYAYLWGDDTLDPVKPDWKSGLLLEDVIGKKILFRDGSHEDAGYFLHNFRDEGDYAYTPREYLRRTINAPAEKAHHGHADENAVLMLAKQQNILLHDGGYRDQAPNGKYRADIYHNRLVFREGQPGEEGSMYEFIHDDGTYRRVTTELLHFHTFGGIEYSRTRLNDPYRQMLWDRAITYLKEEGVYLVMDWTVSQADQWLSTVNLWHPGKVLEARDDYFVGQVQHIYRYPGDTQPFVNRKELALLIEFPGSGRRKGHEEIRRCYGESDMIYEADSRHAPAGSMNVFVTVLTPFAVQDKAEDYAGRVTVASLSPENDQLALTYRRPGRTIELAYKLDLNKGLLDTPHYPKYSWDESRLAYGSIESDADFAFVDRDASGEGSYGFVNGAGIRLEDRDLYLTPVMSSYQFHTGTYLTAHHKWRAWTGPIG</sequence>
<dbReference type="InterPro" id="IPR008929">
    <property type="entry name" value="Chondroitin_lyas"/>
</dbReference>
<organism evidence="1 2">
    <name type="scientific">Paenibacillus aurantius</name>
    <dbReference type="NCBI Taxonomy" id="2918900"/>
    <lineage>
        <taxon>Bacteria</taxon>
        <taxon>Bacillati</taxon>
        <taxon>Bacillota</taxon>
        <taxon>Bacilli</taxon>
        <taxon>Bacillales</taxon>
        <taxon>Paenibacillaceae</taxon>
        <taxon>Paenibacillus</taxon>
    </lineage>
</organism>
<protein>
    <recommendedName>
        <fullName evidence="3">Alginate lyase domain-containing protein</fullName>
    </recommendedName>
</protein>
<dbReference type="SUPFAM" id="SSF48230">
    <property type="entry name" value="Chondroitin AC/alginate lyase"/>
    <property type="match status" value="1"/>
</dbReference>
<gene>
    <name evidence="1" type="ORF">MJA45_13150</name>
</gene>
<dbReference type="AlphaFoldDB" id="A0AA96RK31"/>
<evidence type="ECO:0008006" key="3">
    <source>
        <dbReference type="Google" id="ProtNLM"/>
    </source>
</evidence>